<name>A0A1Y1XJU0_9FUNG</name>
<gene>
    <name evidence="7" type="ORF">K493DRAFT_238342</name>
</gene>
<keyword evidence="4 5" id="KW-0472">Membrane</keyword>
<comment type="caution">
    <text evidence="7">The sequence shown here is derived from an EMBL/GenBank/DDBJ whole genome shotgun (WGS) entry which is preliminary data.</text>
</comment>
<feature type="transmembrane region" description="Helical" evidence="5">
    <location>
        <begin position="124"/>
        <end position="141"/>
    </location>
</feature>
<feature type="transmembrane region" description="Helical" evidence="5">
    <location>
        <begin position="185"/>
        <end position="206"/>
    </location>
</feature>
<feature type="domain" description="EamA" evidence="6">
    <location>
        <begin position="32"/>
        <end position="163"/>
    </location>
</feature>
<dbReference type="InterPro" id="IPR037185">
    <property type="entry name" value="EmrE-like"/>
</dbReference>
<accession>A0A1Y1XJU0</accession>
<feature type="transmembrane region" description="Helical" evidence="5">
    <location>
        <begin position="63"/>
        <end position="84"/>
    </location>
</feature>
<dbReference type="PANTHER" id="PTHR22911">
    <property type="entry name" value="ACYL-MALONYL CONDENSING ENZYME-RELATED"/>
    <property type="match status" value="1"/>
</dbReference>
<feature type="transmembrane region" description="Helical" evidence="5">
    <location>
        <begin position="30"/>
        <end position="51"/>
    </location>
</feature>
<dbReference type="SUPFAM" id="SSF103481">
    <property type="entry name" value="Multidrug resistance efflux transporter EmrE"/>
    <property type="match status" value="2"/>
</dbReference>
<sequence length="328" mass="35557">MSATSPLPPIEVNETSSLLAKTTESNVRHVLLGLVLVATSSLAFSTMSLFVKLMGFNFPPMEIVFIRSIIQFCLAIISCWYMGVFPWGEPNLRKGLVVRGFAGSVGLALFYYSLTKLPLSDATVLFFVSPIFTAILARIFLKEPYSPFDQAASVVSFTGVIFVAQPEFLFGARKANPSDIDSTQRIIACVTCICGSVASSIAFVTIRQLGLGVHYMVHVVYFGGISSIFSLIISLIFEPVKIPSTLNDWVGLSVISISAFVGQGLLNYGLQLAPSGPATLMRNFDIVFAFIFGITIFKEIPTMNSLLGTGLILCSTIGMGIKKWAGRR</sequence>
<reference evidence="7 8" key="1">
    <citation type="submission" date="2016-07" db="EMBL/GenBank/DDBJ databases">
        <title>Pervasive Adenine N6-methylation of Active Genes in Fungi.</title>
        <authorList>
            <consortium name="DOE Joint Genome Institute"/>
            <person name="Mondo S.J."/>
            <person name="Dannebaum R.O."/>
            <person name="Kuo R.C."/>
            <person name="Labutti K."/>
            <person name="Haridas S."/>
            <person name="Kuo A."/>
            <person name="Salamov A."/>
            <person name="Ahrendt S.R."/>
            <person name="Lipzen A."/>
            <person name="Sullivan W."/>
            <person name="Andreopoulos W.B."/>
            <person name="Clum A."/>
            <person name="Lindquist E."/>
            <person name="Daum C."/>
            <person name="Ramamoorthy G.K."/>
            <person name="Gryganskyi A."/>
            <person name="Culley D."/>
            <person name="Magnuson J.K."/>
            <person name="James T.Y."/>
            <person name="O'Malley M.A."/>
            <person name="Stajich J.E."/>
            <person name="Spatafora J.W."/>
            <person name="Visel A."/>
            <person name="Grigoriev I.V."/>
        </authorList>
    </citation>
    <scope>NUCLEOTIDE SEQUENCE [LARGE SCALE GENOMIC DNA]</scope>
    <source>
        <strain evidence="7 8">CBS 931.73</strain>
    </source>
</reference>
<dbReference type="EMBL" id="MCFE01000580">
    <property type="protein sequence ID" value="ORX86027.1"/>
    <property type="molecule type" value="Genomic_DNA"/>
</dbReference>
<evidence type="ECO:0000256" key="3">
    <source>
        <dbReference type="ARBA" id="ARBA00022989"/>
    </source>
</evidence>
<evidence type="ECO:0000256" key="5">
    <source>
        <dbReference type="SAM" id="Phobius"/>
    </source>
</evidence>
<feature type="transmembrane region" description="Helical" evidence="5">
    <location>
        <begin position="249"/>
        <end position="268"/>
    </location>
</feature>
<dbReference type="PANTHER" id="PTHR22911:SF6">
    <property type="entry name" value="SOLUTE CARRIER FAMILY 35 MEMBER G1"/>
    <property type="match status" value="1"/>
</dbReference>
<comment type="subcellular location">
    <subcellularLocation>
        <location evidence="1">Membrane</location>
        <topology evidence="1">Multi-pass membrane protein</topology>
    </subcellularLocation>
</comment>
<evidence type="ECO:0000259" key="6">
    <source>
        <dbReference type="Pfam" id="PF00892"/>
    </source>
</evidence>
<dbReference type="Proteomes" id="UP000193498">
    <property type="component" value="Unassembled WGS sequence"/>
</dbReference>
<dbReference type="GO" id="GO:0016020">
    <property type="term" value="C:membrane"/>
    <property type="evidence" value="ECO:0007669"/>
    <property type="project" value="UniProtKB-SubCell"/>
</dbReference>
<feature type="transmembrane region" description="Helical" evidence="5">
    <location>
        <begin position="96"/>
        <end position="112"/>
    </location>
</feature>
<evidence type="ECO:0000313" key="7">
    <source>
        <dbReference type="EMBL" id="ORX86027.1"/>
    </source>
</evidence>
<evidence type="ECO:0000256" key="4">
    <source>
        <dbReference type="ARBA" id="ARBA00023136"/>
    </source>
</evidence>
<feature type="transmembrane region" description="Helical" evidence="5">
    <location>
        <begin position="148"/>
        <end position="165"/>
    </location>
</feature>
<organism evidence="7 8">
    <name type="scientific">Basidiobolus meristosporus CBS 931.73</name>
    <dbReference type="NCBI Taxonomy" id="1314790"/>
    <lineage>
        <taxon>Eukaryota</taxon>
        <taxon>Fungi</taxon>
        <taxon>Fungi incertae sedis</taxon>
        <taxon>Zoopagomycota</taxon>
        <taxon>Entomophthoromycotina</taxon>
        <taxon>Basidiobolomycetes</taxon>
        <taxon>Basidiobolales</taxon>
        <taxon>Basidiobolaceae</taxon>
        <taxon>Basidiobolus</taxon>
    </lineage>
</organism>
<dbReference type="STRING" id="1314790.A0A1Y1XJU0"/>
<evidence type="ECO:0000256" key="2">
    <source>
        <dbReference type="ARBA" id="ARBA00022692"/>
    </source>
</evidence>
<proteinExistence type="predicted"/>
<dbReference type="InterPro" id="IPR000620">
    <property type="entry name" value="EamA_dom"/>
</dbReference>
<keyword evidence="3 5" id="KW-1133">Transmembrane helix</keyword>
<evidence type="ECO:0000256" key="1">
    <source>
        <dbReference type="ARBA" id="ARBA00004141"/>
    </source>
</evidence>
<keyword evidence="8" id="KW-1185">Reference proteome</keyword>
<dbReference type="Pfam" id="PF00892">
    <property type="entry name" value="EamA"/>
    <property type="match status" value="2"/>
</dbReference>
<evidence type="ECO:0000313" key="8">
    <source>
        <dbReference type="Proteomes" id="UP000193498"/>
    </source>
</evidence>
<keyword evidence="2 5" id="KW-0812">Transmembrane</keyword>
<dbReference type="OrthoDB" id="306876at2759"/>
<feature type="domain" description="EamA" evidence="6">
    <location>
        <begin position="188"/>
        <end position="319"/>
    </location>
</feature>
<feature type="transmembrane region" description="Helical" evidence="5">
    <location>
        <begin position="218"/>
        <end position="237"/>
    </location>
</feature>
<feature type="transmembrane region" description="Helical" evidence="5">
    <location>
        <begin position="280"/>
        <end position="297"/>
    </location>
</feature>
<dbReference type="AlphaFoldDB" id="A0A1Y1XJU0"/>
<protein>
    <submittedName>
        <fullName evidence="7">DUF6-domain-containing protein</fullName>
    </submittedName>
</protein>
<dbReference type="InParanoid" id="A0A1Y1XJU0"/>